<keyword evidence="3" id="KW-1185">Reference proteome</keyword>
<feature type="compositionally biased region" description="Pro residues" evidence="1">
    <location>
        <begin position="388"/>
        <end position="398"/>
    </location>
</feature>
<comment type="caution">
    <text evidence="2">The sequence shown here is derived from an EMBL/GenBank/DDBJ whole genome shotgun (WGS) entry which is preliminary data.</text>
</comment>
<feature type="region of interest" description="Disordered" evidence="1">
    <location>
        <begin position="280"/>
        <end position="449"/>
    </location>
</feature>
<dbReference type="AlphaFoldDB" id="A0A7X0G5G9"/>
<sequence length="449" mass="47077">MPVTAVVLVGDFPSTGVLQATVAQRVAVKGPGDEAAPAFVDHMAHALRQRGAVLVLYPAWRRGRAQRLVRLARSALLTDRIAGLPLDVPPLALSLVADQLAFASAHARPGVLATLAHRLCETLQAGAWVNSVARLEHVKTGLGAHVSSYLPGGGFAVTAGAHPAVHRITASKPVPRLTSRPADPVLMLVADANGDAGWLQDRMQPVLAAVTSTAVAPQPMGAEYWGTKKYTEFVAFSGHPQALRSLLAGSPYRPCGWCGEPTALPECPFCLMVQPAREAAPAGSVPSGHPQRPSPQPSGHQPPQPLPSQPLPSQPLPSQPLPSQPSPSQPQHQAPAPPQVQRPAVPPQPSWPQAPHPPASQPGPPSPVQPDEEAPPTRPQYPRRQGGGPPPAPPPAPPDQTGDAPSLTTLLNGAAQDAAPDPPPEPTPRTTPDDEWRAGTVVFRPPRRQ</sequence>
<dbReference type="EMBL" id="JACHMQ010000001">
    <property type="protein sequence ID" value="MBB6399788.1"/>
    <property type="molecule type" value="Genomic_DNA"/>
</dbReference>
<reference evidence="2 3" key="1">
    <citation type="submission" date="2020-08" db="EMBL/GenBank/DDBJ databases">
        <title>Sequencing the genomes of 1000 actinobacteria strains.</title>
        <authorList>
            <person name="Klenk H.-P."/>
        </authorList>
    </citation>
    <scope>NUCLEOTIDE SEQUENCE [LARGE SCALE GENOMIC DNA]</scope>
    <source>
        <strain evidence="2 3">DSM 43675</strain>
    </source>
</reference>
<feature type="compositionally biased region" description="Pro residues" evidence="1">
    <location>
        <begin position="292"/>
        <end position="328"/>
    </location>
</feature>
<name>A0A7X0G5G9_9ACTN</name>
<gene>
    <name evidence="2" type="ORF">BKA00_006702</name>
</gene>
<feature type="compositionally biased region" description="Pro residues" evidence="1">
    <location>
        <begin position="335"/>
        <end position="368"/>
    </location>
</feature>
<dbReference type="Proteomes" id="UP000546324">
    <property type="component" value="Unassembled WGS sequence"/>
</dbReference>
<organism evidence="2 3">
    <name type="scientific">Actinomadura coerulea</name>
    <dbReference type="NCBI Taxonomy" id="46159"/>
    <lineage>
        <taxon>Bacteria</taxon>
        <taxon>Bacillati</taxon>
        <taxon>Actinomycetota</taxon>
        <taxon>Actinomycetes</taxon>
        <taxon>Streptosporangiales</taxon>
        <taxon>Thermomonosporaceae</taxon>
        <taxon>Actinomadura</taxon>
    </lineage>
</organism>
<feature type="compositionally biased region" description="Pro residues" evidence="1">
    <location>
        <begin position="420"/>
        <end position="429"/>
    </location>
</feature>
<evidence type="ECO:0000313" key="2">
    <source>
        <dbReference type="EMBL" id="MBB6399788.1"/>
    </source>
</evidence>
<evidence type="ECO:0000256" key="1">
    <source>
        <dbReference type="SAM" id="MobiDB-lite"/>
    </source>
</evidence>
<protein>
    <submittedName>
        <fullName evidence="2">Uncharacterized protein</fullName>
    </submittedName>
</protein>
<proteinExistence type="predicted"/>
<dbReference type="RefSeq" id="WP_185031870.1">
    <property type="nucleotide sequence ID" value="NZ_JACHMQ010000001.1"/>
</dbReference>
<accession>A0A7X0G5G9</accession>
<evidence type="ECO:0000313" key="3">
    <source>
        <dbReference type="Proteomes" id="UP000546324"/>
    </source>
</evidence>